<gene>
    <name evidence="3" type="ORF">FLACHUCJ7_01126</name>
</gene>
<dbReference type="NCBIfam" id="TIGR04131">
    <property type="entry name" value="Bac_Flav_CTERM"/>
    <property type="match status" value="1"/>
</dbReference>
<dbReference type="AlphaFoldDB" id="A0A6V6YTW4"/>
<reference evidence="3 4" key="1">
    <citation type="submission" date="2020-06" db="EMBL/GenBank/DDBJ databases">
        <authorList>
            <person name="Criscuolo A."/>
        </authorList>
    </citation>
    <scope>NUCLEOTIDE SEQUENCE [LARGE SCALE GENOMIC DNA]</scope>
    <source>
        <strain evidence="4">CIP 110025</strain>
    </source>
</reference>
<accession>A0A6V6YTW4</accession>
<feature type="domain" description="Ig-like" evidence="2">
    <location>
        <begin position="549"/>
        <end position="618"/>
    </location>
</feature>
<dbReference type="Gene3D" id="2.60.40.10">
    <property type="entry name" value="Immunoglobulins"/>
    <property type="match status" value="1"/>
</dbReference>
<dbReference type="InterPro" id="IPR044023">
    <property type="entry name" value="Ig_7"/>
</dbReference>
<dbReference type="Proteomes" id="UP000556700">
    <property type="component" value="Unassembled WGS sequence"/>
</dbReference>
<keyword evidence="1" id="KW-0732">Signal</keyword>
<feature type="chain" id="PRO_5027905723" description="Ig-like domain-containing protein" evidence="1">
    <location>
        <begin position="22"/>
        <end position="1022"/>
    </location>
</feature>
<evidence type="ECO:0000313" key="4">
    <source>
        <dbReference type="Proteomes" id="UP000556700"/>
    </source>
</evidence>
<proteinExistence type="predicted"/>
<evidence type="ECO:0000259" key="2">
    <source>
        <dbReference type="Pfam" id="PF19081"/>
    </source>
</evidence>
<comment type="caution">
    <text evidence="3">The sequence shown here is derived from an EMBL/GenBank/DDBJ whole genome shotgun (WGS) entry which is preliminary data.</text>
</comment>
<name>A0A6V6YTW4_9FLAO</name>
<dbReference type="Pfam" id="PF13585">
    <property type="entry name" value="CHU_C"/>
    <property type="match status" value="1"/>
</dbReference>
<evidence type="ECO:0000256" key="1">
    <source>
        <dbReference type="SAM" id="SignalP"/>
    </source>
</evidence>
<feature type="domain" description="Ig-like" evidence="2">
    <location>
        <begin position="623"/>
        <end position="695"/>
    </location>
</feature>
<organism evidence="3 4">
    <name type="scientific">Flavobacterium chungangense</name>
    <dbReference type="NCBI Taxonomy" id="554283"/>
    <lineage>
        <taxon>Bacteria</taxon>
        <taxon>Pseudomonadati</taxon>
        <taxon>Bacteroidota</taxon>
        <taxon>Flavobacteriia</taxon>
        <taxon>Flavobacteriales</taxon>
        <taxon>Flavobacteriaceae</taxon>
        <taxon>Flavobacterium</taxon>
    </lineage>
</organism>
<keyword evidence="4" id="KW-1185">Reference proteome</keyword>
<feature type="signal peptide" evidence="1">
    <location>
        <begin position="1"/>
        <end position="21"/>
    </location>
</feature>
<protein>
    <recommendedName>
        <fullName evidence="2">Ig-like domain-containing protein</fullName>
    </recommendedName>
</protein>
<dbReference type="Pfam" id="PF19081">
    <property type="entry name" value="Ig_7"/>
    <property type="match status" value="2"/>
</dbReference>
<dbReference type="EMBL" id="CAIJDO010000097">
    <property type="protein sequence ID" value="CAD0002925.1"/>
    <property type="molecule type" value="Genomic_DNA"/>
</dbReference>
<dbReference type="InterPro" id="IPR013783">
    <property type="entry name" value="Ig-like_fold"/>
</dbReference>
<sequence length="1022" mass="109351">MNRINFYLALSILFFVSKLQAQLCTGSLGDPVVKLDFGSGTSTHGTALGTGITSYNWTTADFPNDGSYTVESRTNTAGTWWTTTDHTGGGYMMVVNASISTTDYFYKNTVSGLCAGTTYEFAAWIMNLLRTQDNSPPNITFTIEDTGGTILGTYSTGDIGLSSSATWKQYGFFFTTPSGVSTVVIRMRNNKAGAAPGNDIALDDITFRACGPTVTSAIVNESVTNLEVCEGESRSITLSGSVSSSAYTTAGYQWQNSVDGGITWTDVSGANAATYTFVSGAVGTYKYRLATADSSNISSTNCRVFSNEITINVKSGPIKATIETTQPNCDVPSGTITVTTPTGLLYSVDGVNYQSSMVFSGLAGGDYNVTTKSSSCVSAPVSAHINLVAVSSETPTIDIVQPVICTNPYGTITVTSPDAEYSFDNGLSWQASNVKTGFVPGDYWVKTRNSTLCETTPIKATISIPPGYPSTPTVSVTQPDCLTLTGAITISDNAASYSFDNGQTWTNSNSKNNLAPAIYQMLIKNTLGCVSLVAKEVEIKAYVNTEPLPTASANQSFCVQQNAVLNDVVVTGANIKWYDAAVNGNLLAGSTVLQNQIYYVSQTASVCESLRIPITITIQNTPAPTGDAQQNFCTTQKATIANLSAAGTNVVWYDTSVNGNVLPSATSLSNGVTYYASQTLNGCESVNRLPVLVSIVSPSIPVNDVSDIICDTDNDGSEKVDLTIYNAKITTCANCTFTYFTTLSGAENQIIADQITTPENYSLALGTSIIYVRIDSNDKCYQVVQLNLSVVAVPVIAISDTVTLCQNKNVSIDAGSGFDSYLWSTGAVSQSITVSDAGSYSVSVTQNHGNTICSSTKKFKVKLSNSATILNIGTKDWTDDENVIVVELADISLGDYEYSVDGITYQDSNTFSGLQTGDYVVYVRDKNGCGTVNQEVFLLNYPKFFTPNGDGYNDTWKIKFSETEPTINTKIFDRYGKFIKELNAASAWDGTFNAHELPSTDYWFVVTRANGKVYKGHFAMKR</sequence>
<evidence type="ECO:0000313" key="3">
    <source>
        <dbReference type="EMBL" id="CAD0002925.1"/>
    </source>
</evidence>
<dbReference type="InterPro" id="IPR026341">
    <property type="entry name" value="T9SS_type_B"/>
</dbReference>